<dbReference type="GO" id="GO:0006364">
    <property type="term" value="P:rRNA processing"/>
    <property type="evidence" value="ECO:0007669"/>
    <property type="project" value="UniProtKB-KW"/>
</dbReference>
<comment type="function">
    <text evidence="7">Involved in the processing of the 20S pre-rRNA.</text>
</comment>
<feature type="compositionally biased region" description="Basic and acidic residues" evidence="8">
    <location>
        <begin position="59"/>
        <end position="80"/>
    </location>
</feature>
<dbReference type="AlphaFoldDB" id="A0A1X7R3N4"/>
<proteinExistence type="inferred from homology"/>
<evidence type="ECO:0000256" key="5">
    <source>
        <dbReference type="ARBA" id="ARBA00023054"/>
    </source>
</evidence>
<dbReference type="OrthoDB" id="2135053at2759"/>
<dbReference type="PIRSF" id="PIRSF037708">
    <property type="entry name" value="rRNA_proc_FYV7"/>
    <property type="match status" value="1"/>
</dbReference>
<dbReference type="Proteomes" id="UP000196158">
    <property type="component" value="Unassembled WGS sequence"/>
</dbReference>
<dbReference type="InterPro" id="IPR013730">
    <property type="entry name" value="Fyv7/TAP26"/>
</dbReference>
<evidence type="ECO:0000313" key="10">
    <source>
        <dbReference type="Proteomes" id="UP000196158"/>
    </source>
</evidence>
<comment type="subcellular location">
    <subcellularLocation>
        <location evidence="1 7">Nucleus</location>
        <location evidence="1 7">Nucleolus</location>
    </subcellularLocation>
</comment>
<dbReference type="InterPro" id="IPR017265">
    <property type="entry name" value="Fyv7_fungi"/>
</dbReference>
<dbReference type="STRING" id="1789683.A0A1X7R3N4"/>
<dbReference type="EMBL" id="FXLY01000004">
    <property type="protein sequence ID" value="SMN20060.1"/>
    <property type="molecule type" value="Genomic_DNA"/>
</dbReference>
<evidence type="ECO:0000256" key="4">
    <source>
        <dbReference type="ARBA" id="ARBA00022552"/>
    </source>
</evidence>
<keyword evidence="6 7" id="KW-0539">Nucleus</keyword>
<evidence type="ECO:0000256" key="1">
    <source>
        <dbReference type="ARBA" id="ARBA00004604"/>
    </source>
</evidence>
<feature type="compositionally biased region" description="Basic and acidic residues" evidence="8">
    <location>
        <begin position="135"/>
        <end position="151"/>
    </location>
</feature>
<keyword evidence="10" id="KW-1185">Reference proteome</keyword>
<gene>
    <name evidence="9" type="ORF">KASA_0O07128G</name>
</gene>
<dbReference type="Pfam" id="PF08524">
    <property type="entry name" value="rRNA_processing"/>
    <property type="match status" value="1"/>
</dbReference>
<evidence type="ECO:0000256" key="2">
    <source>
        <dbReference type="ARBA" id="ARBA00006800"/>
    </source>
</evidence>
<dbReference type="GO" id="GO:0005730">
    <property type="term" value="C:nucleolus"/>
    <property type="evidence" value="ECO:0007669"/>
    <property type="project" value="UniProtKB-SubCell"/>
</dbReference>
<feature type="region of interest" description="Disordered" evidence="8">
    <location>
        <begin position="42"/>
        <end position="151"/>
    </location>
</feature>
<evidence type="ECO:0000256" key="7">
    <source>
        <dbReference type="PIRNR" id="PIRNR037708"/>
    </source>
</evidence>
<evidence type="ECO:0000313" key="9">
    <source>
        <dbReference type="EMBL" id="SMN20060.1"/>
    </source>
</evidence>
<comment type="similarity">
    <text evidence="2 7">Belongs to the FYV7 family.</text>
</comment>
<keyword evidence="5" id="KW-0175">Coiled coil</keyword>
<accession>A0A1X7R3N4</accession>
<feature type="compositionally biased region" description="Basic and acidic residues" evidence="8">
    <location>
        <begin position="93"/>
        <end position="118"/>
    </location>
</feature>
<evidence type="ECO:0000256" key="6">
    <source>
        <dbReference type="ARBA" id="ARBA00023242"/>
    </source>
</evidence>
<organism evidence="9 10">
    <name type="scientific">Maudiozyma saulgeensis</name>
    <dbReference type="NCBI Taxonomy" id="1789683"/>
    <lineage>
        <taxon>Eukaryota</taxon>
        <taxon>Fungi</taxon>
        <taxon>Dikarya</taxon>
        <taxon>Ascomycota</taxon>
        <taxon>Saccharomycotina</taxon>
        <taxon>Saccharomycetes</taxon>
        <taxon>Saccharomycetales</taxon>
        <taxon>Saccharomycetaceae</taxon>
        <taxon>Maudiozyma</taxon>
    </lineage>
</organism>
<name>A0A1X7R3N4_9SACH</name>
<sequence length="151" mass="18347">MAFTKQQRNKEKFTREYKVREIQKSITKKTRLRKAYLKALKDEGYSVPEAQSQSHVKMSVRDMKEQRLREGKKKLDEKKEIKRQRRKNNVEQAAEHRQRQIDRLNESKEKFKQRERRSNKLTQRTRTGQPLMGPKIDDLLDKIKKDDTYTR</sequence>
<evidence type="ECO:0000256" key="3">
    <source>
        <dbReference type="ARBA" id="ARBA00018780"/>
    </source>
</evidence>
<protein>
    <recommendedName>
        <fullName evidence="3 7">rRNA-processing protein FYV7</fullName>
    </recommendedName>
</protein>
<evidence type="ECO:0000256" key="8">
    <source>
        <dbReference type="SAM" id="MobiDB-lite"/>
    </source>
</evidence>
<keyword evidence="4 7" id="KW-0698">rRNA processing</keyword>
<reference evidence="9 10" key="1">
    <citation type="submission" date="2017-04" db="EMBL/GenBank/DDBJ databases">
        <authorList>
            <person name="Afonso C.L."/>
            <person name="Miller P.J."/>
            <person name="Scott M.A."/>
            <person name="Spackman E."/>
            <person name="Goraichik I."/>
            <person name="Dimitrov K.M."/>
            <person name="Suarez D.L."/>
            <person name="Swayne D.E."/>
        </authorList>
    </citation>
    <scope>NUCLEOTIDE SEQUENCE [LARGE SCALE GENOMIC DNA]</scope>
</reference>